<dbReference type="EMBL" id="MFJE01000023">
    <property type="protein sequence ID" value="OGG14176.1"/>
    <property type="molecule type" value="Genomic_DNA"/>
</dbReference>
<organism evidence="1 2">
    <name type="scientific">Candidatus Gottesmanbacteria bacterium RIFCSPHIGHO2_01_FULL_39_10</name>
    <dbReference type="NCBI Taxonomy" id="1798375"/>
    <lineage>
        <taxon>Bacteria</taxon>
        <taxon>Candidatus Gottesmaniibacteriota</taxon>
    </lineage>
</organism>
<evidence type="ECO:0008006" key="3">
    <source>
        <dbReference type="Google" id="ProtNLM"/>
    </source>
</evidence>
<evidence type="ECO:0000313" key="1">
    <source>
        <dbReference type="EMBL" id="OGG14176.1"/>
    </source>
</evidence>
<dbReference type="GO" id="GO:0000271">
    <property type="term" value="P:polysaccharide biosynthetic process"/>
    <property type="evidence" value="ECO:0007669"/>
    <property type="project" value="InterPro"/>
</dbReference>
<gene>
    <name evidence="1" type="ORF">A2773_02810</name>
</gene>
<name>A0A1F5ZNU5_9BACT</name>
<proteinExistence type="predicted"/>
<dbReference type="Pfam" id="PF05159">
    <property type="entry name" value="Capsule_synth"/>
    <property type="match status" value="1"/>
</dbReference>
<dbReference type="STRING" id="1798375.A2773_02810"/>
<dbReference type="InterPro" id="IPR007833">
    <property type="entry name" value="Capsule_polysaccharide_synth"/>
</dbReference>
<protein>
    <recommendedName>
        <fullName evidence="3">Capsule polysaccharide biosynthesis protein</fullName>
    </recommendedName>
</protein>
<sequence>MKVLLPALNDTYHIDVISTLIKKGVAIDYLLTHRQDELKKLPEFAKTDILDETQFQYAYKVAHINKNNPESFDEKFIKDHRELESTFLAITDRLSFYPKTVHERKRIYYELLLYWFHFLKKHAITTIFFLYVPHLGYDNIIYALAKYLYLDVFIMRDTLYHKILLNTDFNATLDKVPQNFLNGLTMNQLKQKVGKDMLSMFFHTNELISFNIELNKITMKQNTMGLLSVFDFQTWKSLFALLHNPFEKADGSFLFLEKPSRWLDSYWMIVLYSVKTRSLLKYYETLVSPVDLSKKFIYFGLHYQPERTTLPEGGIFEDQLLAIDILAKSVPKDWIVYVKEHPSQLCRSDPRKMNFRDKAFYDKIVSYKNVKLIPMECSSQTLIQYNQCAVTLTGSVGWESLTVGKPIIVFSRSAWYASCNSCYVVHSVKECTVAISSIQTSTKIQVEKDVLTYLCYYKDKFLTGAFASEFTKNAKVSYSFLVEDLAKELMKRIFRKKKNNS</sequence>
<dbReference type="AlphaFoldDB" id="A0A1F5ZNU5"/>
<comment type="caution">
    <text evidence="1">The sequence shown here is derived from an EMBL/GenBank/DDBJ whole genome shotgun (WGS) entry which is preliminary data.</text>
</comment>
<dbReference type="GO" id="GO:0015774">
    <property type="term" value="P:polysaccharide transport"/>
    <property type="evidence" value="ECO:0007669"/>
    <property type="project" value="InterPro"/>
</dbReference>
<reference evidence="1 2" key="1">
    <citation type="journal article" date="2016" name="Nat. Commun.">
        <title>Thousands of microbial genomes shed light on interconnected biogeochemical processes in an aquifer system.</title>
        <authorList>
            <person name="Anantharaman K."/>
            <person name="Brown C.T."/>
            <person name="Hug L.A."/>
            <person name="Sharon I."/>
            <person name="Castelle C.J."/>
            <person name="Probst A.J."/>
            <person name="Thomas B.C."/>
            <person name="Singh A."/>
            <person name="Wilkins M.J."/>
            <person name="Karaoz U."/>
            <person name="Brodie E.L."/>
            <person name="Williams K.H."/>
            <person name="Hubbard S.S."/>
            <person name="Banfield J.F."/>
        </authorList>
    </citation>
    <scope>NUCLEOTIDE SEQUENCE [LARGE SCALE GENOMIC DNA]</scope>
</reference>
<dbReference type="Proteomes" id="UP000177383">
    <property type="component" value="Unassembled WGS sequence"/>
</dbReference>
<evidence type="ECO:0000313" key="2">
    <source>
        <dbReference type="Proteomes" id="UP000177383"/>
    </source>
</evidence>
<accession>A0A1F5ZNU5</accession>